<evidence type="ECO:0000313" key="7">
    <source>
        <dbReference type="Proteomes" id="UP000321567"/>
    </source>
</evidence>
<evidence type="ECO:0000256" key="4">
    <source>
        <dbReference type="ARBA" id="ARBA00023004"/>
    </source>
</evidence>
<dbReference type="PANTHER" id="PTHR37164:SF1">
    <property type="entry name" value="BACTERIOHEMERYTHRIN"/>
    <property type="match status" value="1"/>
</dbReference>
<evidence type="ECO:0000259" key="5">
    <source>
        <dbReference type="Pfam" id="PF01814"/>
    </source>
</evidence>
<sequence length="139" mass="16376">MALITWSDKMSVGNATIDGDHRTLLDRLNALHDVVRGNTPRESMPTLFRDLIEYTEYHFATEERLMRLSRFPDMERHKAMHDGLARRLREFEARFQEAPDTFNLLEMFDFVSDWLMRHILREDMKVGTHLKAMPKNGGP</sequence>
<comment type="similarity">
    <text evidence="1">Belongs to the hemerythrin family.</text>
</comment>
<dbReference type="InterPro" id="IPR012312">
    <property type="entry name" value="Hemerythrin-like"/>
</dbReference>
<dbReference type="InterPro" id="IPR012827">
    <property type="entry name" value="Hemerythrin_metal-bd"/>
</dbReference>
<dbReference type="AlphaFoldDB" id="A0A512H3G4"/>
<dbReference type="InterPro" id="IPR035938">
    <property type="entry name" value="Hemerythrin-like_sf"/>
</dbReference>
<dbReference type="GO" id="GO:0046872">
    <property type="term" value="F:metal ion binding"/>
    <property type="evidence" value="ECO:0007669"/>
    <property type="project" value="UniProtKB-KW"/>
</dbReference>
<dbReference type="PANTHER" id="PTHR37164">
    <property type="entry name" value="BACTERIOHEMERYTHRIN"/>
    <property type="match status" value="1"/>
</dbReference>
<dbReference type="CDD" id="cd12107">
    <property type="entry name" value="Hemerythrin"/>
    <property type="match status" value="1"/>
</dbReference>
<dbReference type="Gene3D" id="1.20.120.50">
    <property type="entry name" value="Hemerythrin-like"/>
    <property type="match status" value="1"/>
</dbReference>
<dbReference type="GO" id="GO:0005344">
    <property type="term" value="F:oxygen carrier activity"/>
    <property type="evidence" value="ECO:0007669"/>
    <property type="project" value="UniProtKB-KW"/>
</dbReference>
<evidence type="ECO:0000256" key="3">
    <source>
        <dbReference type="ARBA" id="ARBA00022723"/>
    </source>
</evidence>
<organism evidence="6 7">
    <name type="scientific">Pararhodospirillum oryzae</name>
    <dbReference type="NCBI Taxonomy" id="478448"/>
    <lineage>
        <taxon>Bacteria</taxon>
        <taxon>Pseudomonadati</taxon>
        <taxon>Pseudomonadota</taxon>
        <taxon>Alphaproteobacteria</taxon>
        <taxon>Rhodospirillales</taxon>
        <taxon>Rhodospirillaceae</taxon>
        <taxon>Pararhodospirillum</taxon>
    </lineage>
</organism>
<dbReference type="Pfam" id="PF01814">
    <property type="entry name" value="Hemerythrin"/>
    <property type="match status" value="1"/>
</dbReference>
<dbReference type="RefSeq" id="WP_147162010.1">
    <property type="nucleotide sequence ID" value="NZ_BJZO01000001.1"/>
</dbReference>
<evidence type="ECO:0000256" key="1">
    <source>
        <dbReference type="ARBA" id="ARBA00010587"/>
    </source>
</evidence>
<keyword evidence="2" id="KW-0561">Oxygen transport</keyword>
<dbReference type="NCBIfam" id="TIGR02481">
    <property type="entry name" value="hemeryth_dom"/>
    <property type="match status" value="1"/>
</dbReference>
<dbReference type="InterPro" id="IPR016131">
    <property type="entry name" value="Haemerythrin_Fe_BS"/>
</dbReference>
<keyword evidence="4" id="KW-0408">Iron</keyword>
<dbReference type="PROSITE" id="PS00550">
    <property type="entry name" value="HEMERYTHRINS"/>
    <property type="match status" value="1"/>
</dbReference>
<keyword evidence="3" id="KW-0479">Metal-binding</keyword>
<accession>A0A512H3G4</accession>
<evidence type="ECO:0000256" key="2">
    <source>
        <dbReference type="ARBA" id="ARBA00022621"/>
    </source>
</evidence>
<keyword evidence="7" id="KW-1185">Reference proteome</keyword>
<evidence type="ECO:0000313" key="6">
    <source>
        <dbReference type="EMBL" id="GEO79940.1"/>
    </source>
</evidence>
<dbReference type="InterPro" id="IPR050669">
    <property type="entry name" value="Hemerythrin"/>
</dbReference>
<feature type="domain" description="Hemerythrin-like" evidence="5">
    <location>
        <begin position="14"/>
        <end position="126"/>
    </location>
</feature>
<dbReference type="EMBL" id="BJZO01000001">
    <property type="protein sequence ID" value="GEO79940.1"/>
    <property type="molecule type" value="Genomic_DNA"/>
</dbReference>
<dbReference type="Proteomes" id="UP000321567">
    <property type="component" value="Unassembled WGS sequence"/>
</dbReference>
<proteinExistence type="inferred from homology"/>
<dbReference type="OrthoDB" id="7305302at2"/>
<dbReference type="NCBIfam" id="NF033749">
    <property type="entry name" value="bact_hemeryth"/>
    <property type="match status" value="1"/>
</dbReference>
<gene>
    <name evidence="6" type="ORF">ROR02_00710</name>
</gene>
<name>A0A512H3G4_9PROT</name>
<protein>
    <submittedName>
        <fullName evidence="6">Hemerythrin</fullName>
    </submittedName>
</protein>
<keyword evidence="2" id="KW-0813">Transport</keyword>
<dbReference type="SUPFAM" id="SSF47188">
    <property type="entry name" value="Hemerythrin-like"/>
    <property type="match status" value="1"/>
</dbReference>
<reference evidence="6 7" key="1">
    <citation type="submission" date="2019-07" db="EMBL/GenBank/DDBJ databases">
        <title>Whole genome shotgun sequence of Rhodospirillum oryzae NBRC 107573.</title>
        <authorList>
            <person name="Hosoyama A."/>
            <person name="Uohara A."/>
            <person name="Ohji S."/>
            <person name="Ichikawa N."/>
        </authorList>
    </citation>
    <scope>NUCLEOTIDE SEQUENCE [LARGE SCALE GENOMIC DNA]</scope>
    <source>
        <strain evidence="6 7">NBRC 107573</strain>
    </source>
</reference>
<comment type="caution">
    <text evidence="6">The sequence shown here is derived from an EMBL/GenBank/DDBJ whole genome shotgun (WGS) entry which is preliminary data.</text>
</comment>